<dbReference type="PANTHER" id="PTHR46732">
    <property type="entry name" value="ATP-DEPENDENT PROTEASE LA (LON) DOMAIN PROTEIN"/>
    <property type="match status" value="1"/>
</dbReference>
<dbReference type="InterPro" id="IPR003111">
    <property type="entry name" value="Lon_prtase_N"/>
</dbReference>
<dbReference type="InterPro" id="IPR046336">
    <property type="entry name" value="Lon_prtase_N_sf"/>
</dbReference>
<dbReference type="EMBL" id="BLKZ01000001">
    <property type="protein sequence ID" value="GFG88260.1"/>
    <property type="molecule type" value="Genomic_DNA"/>
</dbReference>
<evidence type="ECO:0000259" key="1">
    <source>
        <dbReference type="PROSITE" id="PS51787"/>
    </source>
</evidence>
<dbReference type="SUPFAM" id="SSF88697">
    <property type="entry name" value="PUA domain-like"/>
    <property type="match status" value="1"/>
</dbReference>
<evidence type="ECO:0000313" key="2">
    <source>
        <dbReference type="EMBL" id="GFG88260.1"/>
    </source>
</evidence>
<reference evidence="2 3" key="1">
    <citation type="journal article" date="2019" name="Emerg. Microbes Infect.">
        <title>Comprehensive subspecies identification of 175 nontuberculous mycobacteria species based on 7547 genomic profiles.</title>
        <authorList>
            <person name="Matsumoto Y."/>
            <person name="Kinjo T."/>
            <person name="Motooka D."/>
            <person name="Nabeya D."/>
            <person name="Jung N."/>
            <person name="Uechi K."/>
            <person name="Horii T."/>
            <person name="Iida T."/>
            <person name="Fujita J."/>
            <person name="Nakamura S."/>
        </authorList>
    </citation>
    <scope>NUCLEOTIDE SEQUENCE [LARGE SCALE GENOMIC DNA]</scope>
    <source>
        <strain evidence="2 3">JCM 30725</strain>
    </source>
</reference>
<sequence length="221" mass="24387">MAPDGPNPFESPMFPLEAALLPFEDLPLRIFEPRYAALVRDCMRSDDPRFGVVLISRGREVGGGDARCDVGTIANIDQCVDQGAGRYQLRCRTGERIRVCDWLPDDPYPRAMVQLWADEPGDPVTQSQFLAVEDRIVALFERIAEARGVRLPDRDVLLGYDNPLVRDAEAGDRLYALASRVPMGPSDRYSVLAAPSAADRFAALSEALESVAAMVEFELSN</sequence>
<dbReference type="Pfam" id="PF02190">
    <property type="entry name" value="LON_substr_bdg"/>
    <property type="match status" value="1"/>
</dbReference>
<organism evidence="2 3">
    <name type="scientific">Mycobacterium bourgelatii</name>
    <dbReference type="NCBI Taxonomy" id="1273442"/>
    <lineage>
        <taxon>Bacteria</taxon>
        <taxon>Bacillati</taxon>
        <taxon>Actinomycetota</taxon>
        <taxon>Actinomycetes</taxon>
        <taxon>Mycobacteriales</taxon>
        <taxon>Mycobacteriaceae</taxon>
        <taxon>Mycobacterium</taxon>
    </lineage>
</organism>
<keyword evidence="2" id="KW-0645">Protease</keyword>
<dbReference type="InterPro" id="IPR015947">
    <property type="entry name" value="PUA-like_sf"/>
</dbReference>
<dbReference type="GO" id="GO:0006508">
    <property type="term" value="P:proteolysis"/>
    <property type="evidence" value="ECO:0007669"/>
    <property type="project" value="UniProtKB-KW"/>
</dbReference>
<keyword evidence="2" id="KW-0378">Hydrolase</keyword>
<evidence type="ECO:0000313" key="3">
    <source>
        <dbReference type="Proteomes" id="UP000465360"/>
    </source>
</evidence>
<proteinExistence type="predicted"/>
<dbReference type="GO" id="GO:0008233">
    <property type="term" value="F:peptidase activity"/>
    <property type="evidence" value="ECO:0007669"/>
    <property type="project" value="UniProtKB-KW"/>
</dbReference>
<dbReference type="SMART" id="SM00464">
    <property type="entry name" value="LON"/>
    <property type="match status" value="1"/>
</dbReference>
<dbReference type="AlphaFoldDB" id="A0A7I9YHV9"/>
<dbReference type="PROSITE" id="PS51787">
    <property type="entry name" value="LON_N"/>
    <property type="match status" value="1"/>
</dbReference>
<accession>A0A7I9YHV9</accession>
<feature type="domain" description="Lon N-terminal" evidence="1">
    <location>
        <begin position="11"/>
        <end position="212"/>
    </location>
</feature>
<comment type="caution">
    <text evidence="2">The sequence shown here is derived from an EMBL/GenBank/DDBJ whole genome shotgun (WGS) entry which is preliminary data.</text>
</comment>
<name>A0A7I9YHV9_MYCBU</name>
<gene>
    <name evidence="2" type="ORF">MBOU_03020</name>
</gene>
<dbReference type="Proteomes" id="UP000465360">
    <property type="component" value="Unassembled WGS sequence"/>
</dbReference>
<dbReference type="PANTHER" id="PTHR46732:SF8">
    <property type="entry name" value="ATP-DEPENDENT PROTEASE LA (LON) DOMAIN PROTEIN"/>
    <property type="match status" value="1"/>
</dbReference>
<dbReference type="Gene3D" id="2.30.130.40">
    <property type="entry name" value="LON domain-like"/>
    <property type="match status" value="1"/>
</dbReference>
<keyword evidence="3" id="KW-1185">Reference proteome</keyword>
<protein>
    <submittedName>
        <fullName evidence="2">ATP-dependent protease</fullName>
    </submittedName>
</protein>